<comment type="similarity">
    <text evidence="1">Belongs to the bacterial sugar transferase family.</text>
</comment>
<evidence type="ECO:0000313" key="5">
    <source>
        <dbReference type="Proteomes" id="UP000601055"/>
    </source>
</evidence>
<reference evidence="4" key="1">
    <citation type="submission" date="2019-11" db="EMBL/GenBank/DDBJ databases">
        <title>Description of Pedobacter sp. LMG 31464T.</title>
        <authorList>
            <person name="Carlier A."/>
            <person name="Qi S."/>
            <person name="Vandamme P."/>
        </authorList>
    </citation>
    <scope>NUCLEOTIDE SEQUENCE</scope>
    <source>
        <strain evidence="4">LMG 31464</strain>
    </source>
</reference>
<dbReference type="EMBL" id="WNXD01000001">
    <property type="protein sequence ID" value="MBB2144640.1"/>
    <property type="molecule type" value="Genomic_DNA"/>
</dbReference>
<accession>A0A923DWZ6</accession>
<evidence type="ECO:0000256" key="1">
    <source>
        <dbReference type="ARBA" id="ARBA00006464"/>
    </source>
</evidence>
<sequence>MNNSLLKLKEPYDQRYINGSSHAASVSTEVVSFRVITSINCSPLFKTQNRIAKRLVDLLISTTAIVFLLSWLVPILAILIKIDSAGPVFFVQKRNKKDGRFFYCLKFRTMVVNTQSDTLTATVNDKRITSLGKFLRRSYIDELPQLINVLIGDMSIIGPRPHMSVENIKYSQLYTFYHKRHAVKPGITGLAQSLGYHGPMVKQGELEKKIEYDIHYINNWSIFLDMKILKDTAAIIYKKFAHPLKS</sequence>
<proteinExistence type="inferred from homology"/>
<keyword evidence="5" id="KW-1185">Reference proteome</keyword>
<feature type="transmembrane region" description="Helical" evidence="2">
    <location>
        <begin position="55"/>
        <end position="80"/>
    </location>
</feature>
<gene>
    <name evidence="4" type="ORF">GM921_04045</name>
</gene>
<dbReference type="Proteomes" id="UP000601055">
    <property type="component" value="Unassembled WGS sequence"/>
</dbReference>
<organism evidence="4 5">
    <name type="scientific">Pedobacter planticolens</name>
    <dbReference type="NCBI Taxonomy" id="2679964"/>
    <lineage>
        <taxon>Bacteria</taxon>
        <taxon>Pseudomonadati</taxon>
        <taxon>Bacteroidota</taxon>
        <taxon>Sphingobacteriia</taxon>
        <taxon>Sphingobacteriales</taxon>
        <taxon>Sphingobacteriaceae</taxon>
        <taxon>Pedobacter</taxon>
    </lineage>
</organism>
<evidence type="ECO:0000256" key="2">
    <source>
        <dbReference type="SAM" id="Phobius"/>
    </source>
</evidence>
<name>A0A923DWZ6_9SPHI</name>
<dbReference type="Pfam" id="PF02397">
    <property type="entry name" value="Bac_transf"/>
    <property type="match status" value="1"/>
</dbReference>
<protein>
    <submittedName>
        <fullName evidence="4">Exopolysaccharide biosynthesis protein</fullName>
    </submittedName>
</protein>
<keyword evidence="2" id="KW-1133">Transmembrane helix</keyword>
<keyword evidence="2" id="KW-0812">Transmembrane</keyword>
<dbReference type="PANTHER" id="PTHR30576">
    <property type="entry name" value="COLANIC BIOSYNTHESIS UDP-GLUCOSE LIPID CARRIER TRANSFERASE"/>
    <property type="match status" value="1"/>
</dbReference>
<evidence type="ECO:0000313" key="4">
    <source>
        <dbReference type="EMBL" id="MBB2144640.1"/>
    </source>
</evidence>
<comment type="caution">
    <text evidence="4">The sequence shown here is derived from an EMBL/GenBank/DDBJ whole genome shotgun (WGS) entry which is preliminary data.</text>
</comment>
<feature type="domain" description="Bacterial sugar transferase" evidence="3">
    <location>
        <begin position="53"/>
        <end position="236"/>
    </location>
</feature>
<dbReference type="InterPro" id="IPR003362">
    <property type="entry name" value="Bact_transf"/>
</dbReference>
<dbReference type="RefSeq" id="WP_182921324.1">
    <property type="nucleotide sequence ID" value="NZ_WNXD01000001.1"/>
</dbReference>
<dbReference type="GO" id="GO:0016780">
    <property type="term" value="F:phosphotransferase activity, for other substituted phosphate groups"/>
    <property type="evidence" value="ECO:0007669"/>
    <property type="project" value="TreeGrafter"/>
</dbReference>
<evidence type="ECO:0000259" key="3">
    <source>
        <dbReference type="Pfam" id="PF02397"/>
    </source>
</evidence>
<dbReference type="AlphaFoldDB" id="A0A923DWZ6"/>
<dbReference type="PANTHER" id="PTHR30576:SF0">
    <property type="entry name" value="UNDECAPRENYL-PHOSPHATE N-ACETYLGALACTOSAMINYL 1-PHOSPHATE TRANSFERASE-RELATED"/>
    <property type="match status" value="1"/>
</dbReference>
<keyword evidence="2" id="KW-0472">Membrane</keyword>